<name>A0A8C7AYW7_NEOVI</name>
<dbReference type="Ensembl" id="ENSNVIT00000014989.1">
    <property type="protein sequence ID" value="ENSNVIP00000012775.1"/>
    <property type="gene ID" value="ENSNVIG00000010104.1"/>
</dbReference>
<evidence type="ECO:0000256" key="2">
    <source>
        <dbReference type="ARBA" id="ARBA00022692"/>
    </source>
</evidence>
<evidence type="ECO:0000256" key="1">
    <source>
        <dbReference type="ARBA" id="ARBA00004606"/>
    </source>
</evidence>
<dbReference type="InterPro" id="IPR016187">
    <property type="entry name" value="CTDL_fold"/>
</dbReference>
<protein>
    <recommendedName>
        <fullName evidence="9">NKG2-A/NKG2-B type II integral membrane protein-like</fullName>
    </recommendedName>
</protein>
<reference evidence="7" key="2">
    <citation type="submission" date="2025-09" db="UniProtKB">
        <authorList>
            <consortium name="Ensembl"/>
        </authorList>
    </citation>
    <scope>IDENTIFICATION</scope>
</reference>
<accession>A0A8C7AYW7</accession>
<dbReference type="Proteomes" id="UP000694425">
    <property type="component" value="Unplaced"/>
</dbReference>
<evidence type="ECO:0000313" key="7">
    <source>
        <dbReference type="Ensembl" id="ENSNVIP00000012775.1"/>
    </source>
</evidence>
<dbReference type="PANTHER" id="PTHR22800">
    <property type="entry name" value="C-TYPE LECTIN PROTEINS"/>
    <property type="match status" value="1"/>
</dbReference>
<evidence type="ECO:0000256" key="3">
    <source>
        <dbReference type="ARBA" id="ARBA00022968"/>
    </source>
</evidence>
<dbReference type="PANTHER" id="PTHR22800:SF255">
    <property type="entry name" value="C-TYPE LECTIN DOMAIN-CONTAINING PROTEIN"/>
    <property type="match status" value="1"/>
</dbReference>
<evidence type="ECO:0000256" key="5">
    <source>
        <dbReference type="ARBA" id="ARBA00023136"/>
    </source>
</evidence>
<dbReference type="GeneTree" id="ENSGT00940000154752"/>
<dbReference type="Gene3D" id="3.10.100.10">
    <property type="entry name" value="Mannose-Binding Protein A, subunit A"/>
    <property type="match status" value="1"/>
</dbReference>
<keyword evidence="3" id="KW-0735">Signal-anchor</keyword>
<keyword evidence="8" id="KW-1185">Reference proteome</keyword>
<dbReference type="GO" id="GO:0045954">
    <property type="term" value="P:positive regulation of natural killer cell mediated cytotoxicity"/>
    <property type="evidence" value="ECO:0007669"/>
    <property type="project" value="TreeGrafter"/>
</dbReference>
<comment type="subcellular location">
    <subcellularLocation>
        <location evidence="1">Membrane</location>
        <topology evidence="1">Single-pass type II membrane protein</topology>
    </subcellularLocation>
</comment>
<dbReference type="InterPro" id="IPR016186">
    <property type="entry name" value="C-type_lectin-like/link_sf"/>
</dbReference>
<evidence type="ECO:0008006" key="9">
    <source>
        <dbReference type="Google" id="ProtNLM"/>
    </source>
</evidence>
<dbReference type="GO" id="GO:0002223">
    <property type="term" value="P:stimulatory C-type lectin receptor signaling pathway"/>
    <property type="evidence" value="ECO:0007669"/>
    <property type="project" value="TreeGrafter"/>
</dbReference>
<reference evidence="7" key="1">
    <citation type="submission" date="2025-08" db="UniProtKB">
        <authorList>
            <consortium name="Ensembl"/>
        </authorList>
    </citation>
    <scope>IDENTIFICATION</scope>
</reference>
<dbReference type="SUPFAM" id="SSF56436">
    <property type="entry name" value="C-type lectin-like"/>
    <property type="match status" value="1"/>
</dbReference>
<evidence type="ECO:0000313" key="8">
    <source>
        <dbReference type="Proteomes" id="UP000694425"/>
    </source>
</evidence>
<sequence length="238" mass="26840">MNNQGITYAELSQVKDSKRQQVKAKGTKSPISETEQEITYAELTLQDASNLQNASQNPQRNSKNSHCKGKTWKLIAGVLGIICLILMSTVVTIAVTPGKISYNFCPAYYCGHCPKEWMTYSNNCYYISTERKSWSESLSASCASKNSTLFSIEDEEELVRFQMLSDFIKSLSIGCGEKIMNTVFLKINKLKKNKRSKYYHPFPDVHTDLSHLIIHAVSSRAFFCLCLQMIFGGIIMTP</sequence>
<keyword evidence="5 6" id="KW-0472">Membrane</keyword>
<feature type="transmembrane region" description="Helical" evidence="6">
    <location>
        <begin position="74"/>
        <end position="95"/>
    </location>
</feature>
<keyword evidence="4 6" id="KW-1133">Transmembrane helix</keyword>
<dbReference type="InterPro" id="IPR050919">
    <property type="entry name" value="NKG2/CD94_NK_receptors"/>
</dbReference>
<dbReference type="AlphaFoldDB" id="A0A8C7AYW7"/>
<organism evidence="7 8">
    <name type="scientific">Neovison vison</name>
    <name type="common">American mink</name>
    <name type="synonym">Mustela vison</name>
    <dbReference type="NCBI Taxonomy" id="452646"/>
    <lineage>
        <taxon>Eukaryota</taxon>
        <taxon>Metazoa</taxon>
        <taxon>Chordata</taxon>
        <taxon>Craniata</taxon>
        <taxon>Vertebrata</taxon>
        <taxon>Euteleostomi</taxon>
        <taxon>Mammalia</taxon>
        <taxon>Eutheria</taxon>
        <taxon>Laurasiatheria</taxon>
        <taxon>Carnivora</taxon>
        <taxon>Caniformia</taxon>
        <taxon>Musteloidea</taxon>
        <taxon>Mustelidae</taxon>
        <taxon>Mustelinae</taxon>
        <taxon>Neogale</taxon>
    </lineage>
</organism>
<dbReference type="GO" id="GO:0016020">
    <property type="term" value="C:membrane"/>
    <property type="evidence" value="ECO:0007669"/>
    <property type="project" value="UniProtKB-SubCell"/>
</dbReference>
<evidence type="ECO:0000256" key="4">
    <source>
        <dbReference type="ARBA" id="ARBA00022989"/>
    </source>
</evidence>
<keyword evidence="2 6" id="KW-0812">Transmembrane</keyword>
<proteinExistence type="predicted"/>
<evidence type="ECO:0000256" key="6">
    <source>
        <dbReference type="SAM" id="Phobius"/>
    </source>
</evidence>